<evidence type="ECO:0000313" key="6">
    <source>
        <dbReference type="Proteomes" id="UP001152797"/>
    </source>
</evidence>
<evidence type="ECO:0000313" key="3">
    <source>
        <dbReference type="EMBL" id="CAI3999483.1"/>
    </source>
</evidence>
<gene>
    <name evidence="3" type="ORF">C1SCF055_LOCUS25676</name>
</gene>
<sequence>MAGWPSHLDLPAKEDEGTSWNKRVDAHGLSVELLDAMWYAAAVDHQSGYKQKCLRWIGPYFPGTTAEERKVQTVERNNMAANVKVAVLGPDYIGLCFHEETSGNNGGGDNGDGNNGDDGHDDGQEEEKHDDVEEITEESTQLALAGDEGGLETMDTHEPMDVVEEVPTAHAAALTMHPSKYIDLNSDDDIDPSGTTGSEAVATAVKLEVKTEPHPCALLGALMSSESRVMDKKDKSVVTSGLKIMQHEDEVMKAMVGISHLSESVHMVVLKDPTINLTSWNDVHVMTVDPSWEDTCKKLAARVSSQSPGLIAVYMENPTWKQIQDVHCEADMNQCTVVVFTPYLESLVDKGYCFGGDLCLFVAGDRNDALFRLAVDWNEGQESMTPRTFQDACGMEFHELWKGHSEKLYLDRYAQTCFVGEAMDELSGSDDQMLDDPNKPLTPAENEQLMLDQLAIPGAPLDEVQRRAHWRALPTQTRIAIRRLHRQFGHPTPATLKNILKAGRASPELIEAARLVRCQACEDSAKPPRDHPDGSHFNFEFNSMLGFDVLEMRDHLGHKYSVMSMVDIATAFHMCEVVKEGGGQPTSEACAKALMTKWIAWAGWPKACIMDRGLHNRGAVTKMLASHGCNIEFAPLETPAAIGKVERHGGILKAIVRKVAADTETAGLADFEMLLQECTSTKNSMQRTNGYSASQWVLGKQPRMPGSVTDMSESADLGVIEAKTDPTVAYHKAHTARMSAQRAFVHLDTSNRVARALTRNAAPQHKEYAVGDLVCYRRDAQQGGTTWSTASRVIGHDSQNGLWLLHEGVPILCSTSRVRSANESEALAFSILNGEPVLPDAIVSGPQQQKYIHLEDEQQGPKSPNPVGIFDDDEDAPQGSSAPSRAPATPGRRLKAKDKTGQSERPGPYTRAAPMTPGALPGDTMMAELVDGDHWRISKDVAIRVHAESRKREYNTMVDGELPEGFQDSGVATVRKIFRNGDVKTNETGKVSNVEETDAWTGFTVFRRAQDPFERARAVDLELDLEPLRSFIAQRIVEAEETVQSGKVAKTVDIRKVSPEIRALMMEARTAEWEKYKSFNAAIPIWGKELQNLLDEGHKVRCSDSRCGVPLPPGELGSFGKVASEGLSDVTNAYFQAKPLTRLLLMRQPTGGLGDPDVPAEACLLFRVPIYGSIDAGRGFYLRMDSEVKTAGMKASKMMPALYYHQDENGELDAMLCTHVDDLLFAHKPSGAKVIQEILGKFSVGKTEEGSFRYCGRRFTQHGDFTVEIDAEENTRGIKPISSRKGTDVVTEKVNELQRLCNPKATVSDLRLANKAVELARQNQNMKLVYKANWIDWKDLAVVTYSDASFAMCVLCEMIGKLVSMTDWHEQCQMKMKHVWVSDCMSLVEHLNAEVPKKVQDKRLGIELAALRQSLWTGNGQKSSLEYSPYGDELWWIETARMLADALTKSMKPCLLTRTLTSGLNSLRLA</sequence>
<organism evidence="3">
    <name type="scientific">Cladocopium goreaui</name>
    <dbReference type="NCBI Taxonomy" id="2562237"/>
    <lineage>
        <taxon>Eukaryota</taxon>
        <taxon>Sar</taxon>
        <taxon>Alveolata</taxon>
        <taxon>Dinophyceae</taxon>
        <taxon>Suessiales</taxon>
        <taxon>Symbiodiniaceae</taxon>
        <taxon>Cladocopium</taxon>
    </lineage>
</organism>
<evidence type="ECO:0000313" key="5">
    <source>
        <dbReference type="EMBL" id="CAL4786795.1"/>
    </source>
</evidence>
<evidence type="ECO:0000256" key="1">
    <source>
        <dbReference type="SAM" id="MobiDB-lite"/>
    </source>
</evidence>
<dbReference type="InterPro" id="IPR012337">
    <property type="entry name" value="RNaseH-like_sf"/>
</dbReference>
<comment type="caution">
    <text evidence="3">The sequence shown here is derived from an EMBL/GenBank/DDBJ whole genome shotgun (WGS) entry which is preliminary data.</text>
</comment>
<dbReference type="InterPro" id="IPR001584">
    <property type="entry name" value="Integrase_cat-core"/>
</dbReference>
<reference evidence="4" key="2">
    <citation type="submission" date="2024-04" db="EMBL/GenBank/DDBJ databases">
        <authorList>
            <person name="Chen Y."/>
            <person name="Shah S."/>
            <person name="Dougan E. K."/>
            <person name="Thang M."/>
            <person name="Chan C."/>
        </authorList>
    </citation>
    <scope>NUCLEOTIDE SEQUENCE [LARGE SCALE GENOMIC DNA]</scope>
</reference>
<name>A0A9P1G496_9DINO</name>
<feature type="region of interest" description="Disordered" evidence="1">
    <location>
        <begin position="855"/>
        <end position="918"/>
    </location>
</feature>
<feature type="region of interest" description="Disordered" evidence="1">
    <location>
        <begin position="103"/>
        <end position="152"/>
    </location>
</feature>
<dbReference type="OrthoDB" id="446901at2759"/>
<keyword evidence="6" id="KW-1185">Reference proteome</keyword>
<accession>A0A9P1G496</accession>
<evidence type="ECO:0000259" key="2">
    <source>
        <dbReference type="PROSITE" id="PS50994"/>
    </source>
</evidence>
<protein>
    <submittedName>
        <fullName evidence="5">Integrase catalytic domain-containing protein</fullName>
    </submittedName>
</protein>
<dbReference type="Proteomes" id="UP001152797">
    <property type="component" value="Unassembled WGS sequence"/>
</dbReference>
<reference evidence="3" key="1">
    <citation type="submission" date="2022-10" db="EMBL/GenBank/DDBJ databases">
        <authorList>
            <person name="Chen Y."/>
            <person name="Dougan E. K."/>
            <person name="Chan C."/>
            <person name="Rhodes N."/>
            <person name="Thang M."/>
        </authorList>
    </citation>
    <scope>NUCLEOTIDE SEQUENCE</scope>
</reference>
<feature type="compositionally biased region" description="Gly residues" evidence="1">
    <location>
        <begin position="104"/>
        <end position="116"/>
    </location>
</feature>
<evidence type="ECO:0000313" key="4">
    <source>
        <dbReference type="EMBL" id="CAL1152858.1"/>
    </source>
</evidence>
<dbReference type="GO" id="GO:0003676">
    <property type="term" value="F:nucleic acid binding"/>
    <property type="evidence" value="ECO:0007669"/>
    <property type="project" value="InterPro"/>
</dbReference>
<dbReference type="InterPro" id="IPR036397">
    <property type="entry name" value="RNaseH_sf"/>
</dbReference>
<dbReference type="EMBL" id="CAMXCT010002639">
    <property type="protein sequence ID" value="CAI3999483.1"/>
    <property type="molecule type" value="Genomic_DNA"/>
</dbReference>
<dbReference type="EMBL" id="CAMXCT030002639">
    <property type="protein sequence ID" value="CAL4786795.1"/>
    <property type="molecule type" value="Genomic_DNA"/>
</dbReference>
<feature type="compositionally biased region" description="Basic and acidic residues" evidence="1">
    <location>
        <begin position="117"/>
        <end position="131"/>
    </location>
</feature>
<dbReference type="SUPFAM" id="SSF53098">
    <property type="entry name" value="Ribonuclease H-like"/>
    <property type="match status" value="1"/>
</dbReference>
<dbReference type="PROSITE" id="PS50994">
    <property type="entry name" value="INTEGRASE"/>
    <property type="match status" value="1"/>
</dbReference>
<proteinExistence type="predicted"/>
<dbReference type="Gene3D" id="3.30.420.10">
    <property type="entry name" value="Ribonuclease H-like superfamily/Ribonuclease H"/>
    <property type="match status" value="1"/>
</dbReference>
<feature type="domain" description="Integrase catalytic" evidence="2">
    <location>
        <begin position="528"/>
        <end position="710"/>
    </location>
</feature>
<dbReference type="GO" id="GO:0015074">
    <property type="term" value="P:DNA integration"/>
    <property type="evidence" value="ECO:0007669"/>
    <property type="project" value="InterPro"/>
</dbReference>
<dbReference type="EMBL" id="CAMXCT020002639">
    <property type="protein sequence ID" value="CAL1152858.1"/>
    <property type="molecule type" value="Genomic_DNA"/>
</dbReference>